<organism evidence="1 2">
    <name type="scientific">Schistosoma japonicum</name>
    <name type="common">Blood fluke</name>
    <dbReference type="NCBI Taxonomy" id="6182"/>
    <lineage>
        <taxon>Eukaryota</taxon>
        <taxon>Metazoa</taxon>
        <taxon>Spiralia</taxon>
        <taxon>Lophotrochozoa</taxon>
        <taxon>Platyhelminthes</taxon>
        <taxon>Trematoda</taxon>
        <taxon>Digenea</taxon>
        <taxon>Strigeidida</taxon>
        <taxon>Schistosomatoidea</taxon>
        <taxon>Schistosomatidae</taxon>
        <taxon>Schistosoma</taxon>
    </lineage>
</organism>
<reference evidence="1 2" key="1">
    <citation type="submission" date="2019-03" db="EMBL/GenBank/DDBJ databases">
        <title>An improved genome assembly of the fluke Schistosoma japonicum.</title>
        <authorList>
            <person name="Hu W."/>
            <person name="Luo F."/>
            <person name="Yin M."/>
            <person name="Mo X."/>
            <person name="Sun C."/>
            <person name="Wu Q."/>
            <person name="Zhu B."/>
            <person name="Xiang M."/>
            <person name="Wang J."/>
            <person name="Wang Y."/>
            <person name="Zhang T."/>
            <person name="Xu B."/>
            <person name="Zheng H."/>
            <person name="Feng Z."/>
        </authorList>
    </citation>
    <scope>NUCLEOTIDE SEQUENCE [LARGE SCALE GENOMIC DNA]</scope>
    <source>
        <strain evidence="1">HuSjv2</strain>
        <tissue evidence="1">Worms</tissue>
    </source>
</reference>
<keyword evidence="2" id="KW-1185">Reference proteome</keyword>
<evidence type="ECO:0000313" key="1">
    <source>
        <dbReference type="EMBL" id="TNN09865.1"/>
    </source>
</evidence>
<evidence type="ECO:0000313" key="2">
    <source>
        <dbReference type="Proteomes" id="UP000311919"/>
    </source>
</evidence>
<dbReference type="Proteomes" id="UP000311919">
    <property type="component" value="Unassembled WGS sequence"/>
</dbReference>
<dbReference type="EMBL" id="SKCS01000386">
    <property type="protein sequence ID" value="TNN09865.1"/>
    <property type="molecule type" value="Genomic_DNA"/>
</dbReference>
<sequence length="86" mass="9258">MSSVIYTDEPIHEVTNFSPIPKTAATNLIFVLDSGSKSNTEYPHNISITNEEVAICGEKGTSDSLSEFGRLEKKLGTHNPTSLCSG</sequence>
<protein>
    <submittedName>
        <fullName evidence="1">Uncharacterized protein</fullName>
    </submittedName>
</protein>
<gene>
    <name evidence="1" type="ORF">EWB00_005914</name>
</gene>
<accession>A0A4Z2D019</accession>
<dbReference type="AlphaFoldDB" id="A0A4Z2D019"/>
<proteinExistence type="predicted"/>
<name>A0A4Z2D019_SCHJA</name>
<comment type="caution">
    <text evidence="1">The sequence shown here is derived from an EMBL/GenBank/DDBJ whole genome shotgun (WGS) entry which is preliminary data.</text>
</comment>